<keyword evidence="2 8" id="KW-1277">Toxin-antitoxin system</keyword>
<dbReference type="GO" id="GO:0000287">
    <property type="term" value="F:magnesium ion binding"/>
    <property type="evidence" value="ECO:0007669"/>
    <property type="project" value="UniProtKB-UniRule"/>
</dbReference>
<keyword evidence="8" id="KW-0800">Toxin</keyword>
<proteinExistence type="inferred from homology"/>
<evidence type="ECO:0000256" key="8">
    <source>
        <dbReference type="HAMAP-Rule" id="MF_00265"/>
    </source>
</evidence>
<dbReference type="Pfam" id="PF01850">
    <property type="entry name" value="PIN"/>
    <property type="match status" value="1"/>
</dbReference>
<comment type="similarity">
    <text evidence="7 8">Belongs to the PINc/VapC protein family.</text>
</comment>
<comment type="caution">
    <text evidence="10">The sequence shown here is derived from an EMBL/GenBank/DDBJ whole genome shotgun (WGS) entry which is preliminary data.</text>
</comment>
<comment type="cofactor">
    <cofactor evidence="1 8">
        <name>Mg(2+)</name>
        <dbReference type="ChEBI" id="CHEBI:18420"/>
    </cofactor>
</comment>
<evidence type="ECO:0000259" key="9">
    <source>
        <dbReference type="Pfam" id="PF01850"/>
    </source>
</evidence>
<comment type="function">
    <text evidence="8">Toxic component of a toxin-antitoxin (TA) system. An RNase.</text>
</comment>
<dbReference type="CDD" id="cd18745">
    <property type="entry name" value="PIN_VapC4-5_FitB-like"/>
    <property type="match status" value="1"/>
</dbReference>
<keyword evidence="4 8" id="KW-0479">Metal-binding</keyword>
<dbReference type="EMBL" id="LSZQ01000002">
    <property type="protein sequence ID" value="KXU38224.1"/>
    <property type="molecule type" value="Genomic_DNA"/>
</dbReference>
<name>A0A139SUL3_9BACT</name>
<keyword evidence="11" id="KW-1185">Reference proteome</keyword>
<keyword evidence="3 8" id="KW-0540">Nuclease</keyword>
<dbReference type="Proteomes" id="UP000070058">
    <property type="component" value="Unassembled WGS sequence"/>
</dbReference>
<dbReference type="PANTHER" id="PTHR33653">
    <property type="entry name" value="RIBONUCLEASE VAPC2"/>
    <property type="match status" value="1"/>
</dbReference>
<dbReference type="InterPro" id="IPR002716">
    <property type="entry name" value="PIN_dom"/>
</dbReference>
<dbReference type="HAMAP" id="MF_00265">
    <property type="entry name" value="VapC_Nob1"/>
    <property type="match status" value="1"/>
</dbReference>
<dbReference type="Gene3D" id="3.40.50.1010">
    <property type="entry name" value="5'-nuclease"/>
    <property type="match status" value="1"/>
</dbReference>
<evidence type="ECO:0000256" key="6">
    <source>
        <dbReference type="ARBA" id="ARBA00022842"/>
    </source>
</evidence>
<feature type="binding site" evidence="8">
    <location>
        <position position="9"/>
    </location>
    <ligand>
        <name>Mg(2+)</name>
        <dbReference type="ChEBI" id="CHEBI:18420"/>
    </ligand>
</feature>
<dbReference type="STRING" id="1548207.AXK11_00810"/>
<dbReference type="OrthoDB" id="9796690at2"/>
<keyword evidence="5 8" id="KW-0378">Hydrolase</keyword>
<gene>
    <name evidence="8" type="primary">vapC</name>
    <name evidence="10" type="ORF">AXK11_00810</name>
</gene>
<evidence type="ECO:0000256" key="4">
    <source>
        <dbReference type="ARBA" id="ARBA00022723"/>
    </source>
</evidence>
<feature type="domain" description="PIN" evidence="9">
    <location>
        <begin position="6"/>
        <end position="131"/>
    </location>
</feature>
<dbReference type="PANTHER" id="PTHR33653:SF1">
    <property type="entry name" value="RIBONUCLEASE VAPC2"/>
    <property type="match status" value="1"/>
</dbReference>
<evidence type="ECO:0000313" key="10">
    <source>
        <dbReference type="EMBL" id="KXU38224.1"/>
    </source>
</evidence>
<protein>
    <recommendedName>
        <fullName evidence="8">Ribonuclease VapC</fullName>
        <shortName evidence="8">RNase VapC</shortName>
        <ecNumber evidence="8">3.1.-.-</ecNumber>
    </recommendedName>
    <alternativeName>
        <fullName evidence="8">Toxin VapC</fullName>
    </alternativeName>
</protein>
<dbReference type="RefSeq" id="WP_068628105.1">
    <property type="nucleotide sequence ID" value="NZ_LSZQ01000002.1"/>
</dbReference>
<evidence type="ECO:0000256" key="7">
    <source>
        <dbReference type="ARBA" id="ARBA00038093"/>
    </source>
</evidence>
<dbReference type="SUPFAM" id="SSF88723">
    <property type="entry name" value="PIN domain-like"/>
    <property type="match status" value="1"/>
</dbReference>
<dbReference type="InterPro" id="IPR022907">
    <property type="entry name" value="VapC_family"/>
</dbReference>
<accession>A0A139SUL3</accession>
<evidence type="ECO:0000256" key="5">
    <source>
        <dbReference type="ARBA" id="ARBA00022801"/>
    </source>
</evidence>
<dbReference type="GO" id="GO:0016787">
    <property type="term" value="F:hydrolase activity"/>
    <property type="evidence" value="ECO:0007669"/>
    <property type="project" value="UniProtKB-KW"/>
</dbReference>
<dbReference type="InterPro" id="IPR029060">
    <property type="entry name" value="PIN-like_dom_sf"/>
</dbReference>
<evidence type="ECO:0000256" key="3">
    <source>
        <dbReference type="ARBA" id="ARBA00022722"/>
    </source>
</evidence>
<dbReference type="AlphaFoldDB" id="A0A139SUL3"/>
<organism evidence="10 11">
    <name type="scientific">Cephaloticoccus primus</name>
    <dbReference type="NCBI Taxonomy" id="1548207"/>
    <lineage>
        <taxon>Bacteria</taxon>
        <taxon>Pseudomonadati</taxon>
        <taxon>Verrucomicrobiota</taxon>
        <taxon>Opitutia</taxon>
        <taxon>Opitutales</taxon>
        <taxon>Opitutaceae</taxon>
        <taxon>Cephaloticoccus</taxon>
    </lineage>
</organism>
<keyword evidence="6 8" id="KW-0460">Magnesium</keyword>
<reference evidence="11" key="1">
    <citation type="submission" date="2016-02" db="EMBL/GenBank/DDBJ databases">
        <authorList>
            <person name="Sanders J.G."/>
            <person name="Lin J.Y."/>
            <person name="Wertz J.T."/>
            <person name="Russell J.A."/>
            <person name="Moreau C.S."/>
            <person name="Powell S."/>
        </authorList>
    </citation>
    <scope>NUCLEOTIDE SEQUENCE [LARGE SCALE GENOMIC DNA]</scope>
    <source>
        <strain evidence="11">CAG34</strain>
    </source>
</reference>
<dbReference type="InterPro" id="IPR050556">
    <property type="entry name" value="Type_II_TA_system_RNase"/>
</dbReference>
<evidence type="ECO:0000256" key="2">
    <source>
        <dbReference type="ARBA" id="ARBA00022649"/>
    </source>
</evidence>
<feature type="binding site" evidence="8">
    <location>
        <position position="104"/>
    </location>
    <ligand>
        <name>Mg(2+)</name>
        <dbReference type="ChEBI" id="CHEBI:18420"/>
    </ligand>
</feature>
<evidence type="ECO:0000313" key="11">
    <source>
        <dbReference type="Proteomes" id="UP000070058"/>
    </source>
</evidence>
<sequence length="140" mass="16002">MIARIYLPDTNLISQFLLGRDVRLCERVEKYAEQLYLSAIVWSELRYGVEKSGNLPRLVIRLAKLREKFPEVEAFDEHAAWWAANVRAYLANLKPNAQPIGYADCLLAGHALALGATIITHNTREFSRVPHLEVEDWQLA</sequence>
<dbReference type="EC" id="3.1.-.-" evidence="8"/>
<dbReference type="GO" id="GO:0004540">
    <property type="term" value="F:RNA nuclease activity"/>
    <property type="evidence" value="ECO:0007669"/>
    <property type="project" value="InterPro"/>
</dbReference>
<evidence type="ECO:0000256" key="1">
    <source>
        <dbReference type="ARBA" id="ARBA00001946"/>
    </source>
</evidence>
<dbReference type="GO" id="GO:0090729">
    <property type="term" value="F:toxin activity"/>
    <property type="evidence" value="ECO:0007669"/>
    <property type="project" value="UniProtKB-KW"/>
</dbReference>